<name>A0A448WMX7_9PLAT</name>
<dbReference type="InterPro" id="IPR035983">
    <property type="entry name" value="Hect_E3_ubiquitin_ligase"/>
</dbReference>
<dbReference type="SUPFAM" id="SSF56204">
    <property type="entry name" value="Hect, E3 ligase catalytic domain"/>
    <property type="match status" value="1"/>
</dbReference>
<sequence>MNTDCAYLSAKWCVFLGCFLGFSLRTGHALRMHLARPIWRLLAGRNGGLRCADLAQMDEEIGGGTSSSSYHAGLASLISVSKLNEDELKYAELPFTVLSANGRHTIDLIPFVRELADSSCPTVDEATLNFFVSLNSIHPGLLPFSLVSPEWDNVPMALFARHASTISFPRGNEAPTNQIASTVEVFWRMIRRTAHDLLIETAWRAALVLQSGDQYSQLGNLVHVTPENRIVFLLAAFQFRRSEFDDVVRLFCSSRIQPFTAYITLTKVDIYALYLALTSHSVMGVDEATLKLQSILQEKT</sequence>
<dbReference type="AlphaFoldDB" id="A0A448WMX7"/>
<organism evidence="1 2">
    <name type="scientific">Protopolystoma xenopodis</name>
    <dbReference type="NCBI Taxonomy" id="117903"/>
    <lineage>
        <taxon>Eukaryota</taxon>
        <taxon>Metazoa</taxon>
        <taxon>Spiralia</taxon>
        <taxon>Lophotrochozoa</taxon>
        <taxon>Platyhelminthes</taxon>
        <taxon>Monogenea</taxon>
        <taxon>Polyopisthocotylea</taxon>
        <taxon>Polystomatidea</taxon>
        <taxon>Polystomatidae</taxon>
        <taxon>Protopolystoma</taxon>
    </lineage>
</organism>
<keyword evidence="2" id="KW-1185">Reference proteome</keyword>
<gene>
    <name evidence="1" type="ORF">PXEA_LOCUS9249</name>
</gene>
<dbReference type="Proteomes" id="UP000784294">
    <property type="component" value="Unassembled WGS sequence"/>
</dbReference>
<dbReference type="OrthoDB" id="6287308at2759"/>
<dbReference type="EMBL" id="CAAALY010026025">
    <property type="protein sequence ID" value="VEL15809.1"/>
    <property type="molecule type" value="Genomic_DNA"/>
</dbReference>
<evidence type="ECO:0000313" key="1">
    <source>
        <dbReference type="EMBL" id="VEL15809.1"/>
    </source>
</evidence>
<protein>
    <submittedName>
        <fullName evidence="1">Uncharacterized protein</fullName>
    </submittedName>
</protein>
<evidence type="ECO:0000313" key="2">
    <source>
        <dbReference type="Proteomes" id="UP000784294"/>
    </source>
</evidence>
<proteinExistence type="predicted"/>
<accession>A0A448WMX7</accession>
<comment type="caution">
    <text evidence="1">The sequence shown here is derived from an EMBL/GenBank/DDBJ whole genome shotgun (WGS) entry which is preliminary data.</text>
</comment>
<dbReference type="GO" id="GO:0004842">
    <property type="term" value="F:ubiquitin-protein transferase activity"/>
    <property type="evidence" value="ECO:0007669"/>
    <property type="project" value="InterPro"/>
</dbReference>
<reference evidence="1" key="1">
    <citation type="submission" date="2018-11" db="EMBL/GenBank/DDBJ databases">
        <authorList>
            <consortium name="Pathogen Informatics"/>
        </authorList>
    </citation>
    <scope>NUCLEOTIDE SEQUENCE</scope>
</reference>